<feature type="modified residue" description="4-aspartylphosphate" evidence="8">
    <location>
        <position position="514"/>
    </location>
</feature>
<dbReference type="InterPro" id="IPR011006">
    <property type="entry name" value="CheY-like_superfamily"/>
</dbReference>
<dbReference type="SMART" id="SM00387">
    <property type="entry name" value="HATPase_c"/>
    <property type="match status" value="1"/>
</dbReference>
<name>A0ABV2YM54_9ACTN</name>
<dbReference type="InterPro" id="IPR004358">
    <property type="entry name" value="Sig_transdc_His_kin-like_C"/>
</dbReference>
<evidence type="ECO:0000256" key="7">
    <source>
        <dbReference type="ARBA" id="ARBA00023012"/>
    </source>
</evidence>
<dbReference type="Proteomes" id="UP001550850">
    <property type="component" value="Unassembled WGS sequence"/>
</dbReference>
<dbReference type="RefSeq" id="WP_108953407.1">
    <property type="nucleotide sequence ID" value="NZ_BEVZ01000002.1"/>
</dbReference>
<dbReference type="EC" id="2.7.13.3" evidence="3"/>
<dbReference type="Gene3D" id="3.40.50.2300">
    <property type="match status" value="1"/>
</dbReference>
<gene>
    <name evidence="13" type="ORF">AB0E65_20710</name>
</gene>
<dbReference type="Pfam" id="PF00512">
    <property type="entry name" value="HisKA"/>
    <property type="match status" value="1"/>
</dbReference>
<feature type="domain" description="Response regulatory" evidence="12">
    <location>
        <begin position="465"/>
        <end position="580"/>
    </location>
</feature>
<feature type="domain" description="Histidine kinase" evidence="11">
    <location>
        <begin position="228"/>
        <end position="448"/>
    </location>
</feature>
<proteinExistence type="predicted"/>
<keyword evidence="6 13" id="KW-0418">Kinase</keyword>
<feature type="coiled-coil region" evidence="9">
    <location>
        <begin position="155"/>
        <end position="221"/>
    </location>
</feature>
<comment type="catalytic activity">
    <reaction evidence="1">
        <text>ATP + protein L-histidine = ADP + protein N-phospho-L-histidine.</text>
        <dbReference type="EC" id="2.7.13.3"/>
    </reaction>
</comment>
<dbReference type="Pfam" id="PF02518">
    <property type="entry name" value="HATPase_c"/>
    <property type="match status" value="1"/>
</dbReference>
<dbReference type="CDD" id="cd16922">
    <property type="entry name" value="HATPase_EvgS-ArcB-TorS-like"/>
    <property type="match status" value="1"/>
</dbReference>
<accession>A0ABV2YM54</accession>
<evidence type="ECO:0000313" key="13">
    <source>
        <dbReference type="EMBL" id="MEU3556611.1"/>
    </source>
</evidence>
<dbReference type="CDD" id="cd00082">
    <property type="entry name" value="HisKA"/>
    <property type="match status" value="1"/>
</dbReference>
<dbReference type="InterPro" id="IPR005467">
    <property type="entry name" value="His_kinase_dom"/>
</dbReference>
<dbReference type="PROSITE" id="PS50110">
    <property type="entry name" value="RESPONSE_REGULATORY"/>
    <property type="match status" value="1"/>
</dbReference>
<dbReference type="SUPFAM" id="SSF55874">
    <property type="entry name" value="ATPase domain of HSP90 chaperone/DNA topoisomerase II/histidine kinase"/>
    <property type="match status" value="1"/>
</dbReference>
<evidence type="ECO:0000256" key="5">
    <source>
        <dbReference type="ARBA" id="ARBA00022679"/>
    </source>
</evidence>
<dbReference type="PRINTS" id="PR00344">
    <property type="entry name" value="BCTRLSENSOR"/>
</dbReference>
<evidence type="ECO:0000256" key="8">
    <source>
        <dbReference type="PROSITE-ProRule" id="PRU00169"/>
    </source>
</evidence>
<evidence type="ECO:0000256" key="10">
    <source>
        <dbReference type="SAM" id="MobiDB-lite"/>
    </source>
</evidence>
<dbReference type="PANTHER" id="PTHR43047">
    <property type="entry name" value="TWO-COMPONENT HISTIDINE PROTEIN KINASE"/>
    <property type="match status" value="1"/>
</dbReference>
<dbReference type="SMART" id="SM00388">
    <property type="entry name" value="HisKA"/>
    <property type="match status" value="1"/>
</dbReference>
<evidence type="ECO:0000256" key="4">
    <source>
        <dbReference type="ARBA" id="ARBA00022553"/>
    </source>
</evidence>
<dbReference type="InterPro" id="IPR003661">
    <property type="entry name" value="HisK_dim/P_dom"/>
</dbReference>
<evidence type="ECO:0000259" key="11">
    <source>
        <dbReference type="PROSITE" id="PS50109"/>
    </source>
</evidence>
<evidence type="ECO:0000256" key="2">
    <source>
        <dbReference type="ARBA" id="ARBA00004236"/>
    </source>
</evidence>
<comment type="caution">
    <text evidence="13">The sequence shown here is derived from an EMBL/GenBank/DDBJ whole genome shotgun (WGS) entry which is preliminary data.</text>
</comment>
<organism evidence="13 14">
    <name type="scientific">Streptomyces fragilis</name>
    <dbReference type="NCBI Taxonomy" id="67301"/>
    <lineage>
        <taxon>Bacteria</taxon>
        <taxon>Bacillati</taxon>
        <taxon>Actinomycetota</taxon>
        <taxon>Actinomycetes</taxon>
        <taxon>Kitasatosporales</taxon>
        <taxon>Streptomycetaceae</taxon>
        <taxon>Streptomyces</taxon>
    </lineage>
</organism>
<evidence type="ECO:0000256" key="1">
    <source>
        <dbReference type="ARBA" id="ARBA00000085"/>
    </source>
</evidence>
<keyword evidence="7" id="KW-0902">Two-component regulatory system</keyword>
<dbReference type="EMBL" id="JBEZUR010000036">
    <property type="protein sequence ID" value="MEU3556611.1"/>
    <property type="molecule type" value="Genomic_DNA"/>
</dbReference>
<dbReference type="InterPro" id="IPR036890">
    <property type="entry name" value="HATPase_C_sf"/>
</dbReference>
<dbReference type="GO" id="GO:0004673">
    <property type="term" value="F:protein histidine kinase activity"/>
    <property type="evidence" value="ECO:0007669"/>
    <property type="project" value="UniProtKB-EC"/>
</dbReference>
<dbReference type="InterPro" id="IPR036097">
    <property type="entry name" value="HisK_dim/P_sf"/>
</dbReference>
<dbReference type="Gene3D" id="1.10.287.130">
    <property type="match status" value="1"/>
</dbReference>
<dbReference type="SUPFAM" id="SSF52172">
    <property type="entry name" value="CheY-like"/>
    <property type="match status" value="1"/>
</dbReference>
<dbReference type="PANTHER" id="PTHR43047:SF72">
    <property type="entry name" value="OSMOSENSING HISTIDINE PROTEIN KINASE SLN1"/>
    <property type="match status" value="1"/>
</dbReference>
<reference evidence="13 14" key="1">
    <citation type="submission" date="2024-06" db="EMBL/GenBank/DDBJ databases">
        <title>The Natural Products Discovery Center: Release of the First 8490 Sequenced Strains for Exploring Actinobacteria Biosynthetic Diversity.</title>
        <authorList>
            <person name="Kalkreuter E."/>
            <person name="Kautsar S.A."/>
            <person name="Yang D."/>
            <person name="Bader C.D."/>
            <person name="Teijaro C.N."/>
            <person name="Fluegel L."/>
            <person name="Davis C.M."/>
            <person name="Simpson J.R."/>
            <person name="Lauterbach L."/>
            <person name="Steele A.D."/>
            <person name="Gui C."/>
            <person name="Meng S."/>
            <person name="Li G."/>
            <person name="Viehrig K."/>
            <person name="Ye F."/>
            <person name="Su P."/>
            <person name="Kiefer A.F."/>
            <person name="Nichols A."/>
            <person name="Cepeda A.J."/>
            <person name="Yan W."/>
            <person name="Fan B."/>
            <person name="Jiang Y."/>
            <person name="Adhikari A."/>
            <person name="Zheng C.-J."/>
            <person name="Schuster L."/>
            <person name="Cowan T.M."/>
            <person name="Smanski M.J."/>
            <person name="Chevrette M.G."/>
            <person name="De Carvalho L.P.S."/>
            <person name="Shen B."/>
        </authorList>
    </citation>
    <scope>NUCLEOTIDE SEQUENCE [LARGE SCALE GENOMIC DNA]</scope>
    <source>
        <strain evidence="13 14">NPDC038104</strain>
    </source>
</reference>
<dbReference type="InterPro" id="IPR003594">
    <property type="entry name" value="HATPase_dom"/>
</dbReference>
<comment type="subcellular location">
    <subcellularLocation>
        <location evidence="2">Cell membrane</location>
    </subcellularLocation>
</comment>
<dbReference type="SMART" id="SM00448">
    <property type="entry name" value="REC"/>
    <property type="match status" value="1"/>
</dbReference>
<keyword evidence="5 13" id="KW-0808">Transferase</keyword>
<dbReference type="InterPro" id="IPR001789">
    <property type="entry name" value="Sig_transdc_resp-reg_receiver"/>
</dbReference>
<evidence type="ECO:0000256" key="3">
    <source>
        <dbReference type="ARBA" id="ARBA00012438"/>
    </source>
</evidence>
<evidence type="ECO:0000259" key="12">
    <source>
        <dbReference type="PROSITE" id="PS50110"/>
    </source>
</evidence>
<evidence type="ECO:0000256" key="9">
    <source>
        <dbReference type="SAM" id="Coils"/>
    </source>
</evidence>
<keyword evidence="4 8" id="KW-0597">Phosphoprotein</keyword>
<keyword evidence="9" id="KW-0175">Coiled coil</keyword>
<feature type="region of interest" description="Disordered" evidence="10">
    <location>
        <begin position="584"/>
        <end position="610"/>
    </location>
</feature>
<dbReference type="SUPFAM" id="SSF47384">
    <property type="entry name" value="Homodimeric domain of signal transducing histidine kinase"/>
    <property type="match status" value="1"/>
</dbReference>
<evidence type="ECO:0000313" key="14">
    <source>
        <dbReference type="Proteomes" id="UP001550850"/>
    </source>
</evidence>
<dbReference type="Gene3D" id="3.30.565.10">
    <property type="entry name" value="Histidine kinase-like ATPase, C-terminal domain"/>
    <property type="match status" value="1"/>
</dbReference>
<sequence length="610" mass="65854">MSTASSPGAVPLVSLSLTTEQDVFVLRRSGKTAARSLGVEPQDQIRLATALSELGRDLIGSCELTVSCTLVGRTRPRLRFALVWKDGPGPGAEALRAASRLVALEHLPVERSLVIEQPLGVDAPAPALVERTRQALRTHKGATAVEDARAQTVDLIAALEESRAQREELRRLNAELEETNRGVMALYSELSEELEETNRGVVALYAELEEKSRQLREASEAKTRFWANVSHELRTPVNAVVGLARMLLEFDAERLDEEQHRQVSLIAASGATLLALVDELLDVAKAESGRLEPNWGPVDLRALLGQLTGVLRGYARHGDAELVVAEPELTVVSDEVMLTRVLRNLLSNALKFTESGTVRLDVATEGGAGDEFVVFTVTDTGVGIPEAEQQQIFEEFYQVRGPHQRGRSGTGLGLPYARRLTELLGGTLALTSAPGQGTEVTVRLPVRSSPSGAGGEVAGGPLLAVLVTADDDDAFRAAVRPLLEQLAERVVEVDRGGRTCAVVREERPDAVLLDLQMPDLDGYAVLAELAADPELRGVPVVVVTSARWESLDHGRLRHARTVLDKASLSPAQLTAVFTEHVLRGDRAERGDGAERGESRTQGAIRKDPRS</sequence>
<protein>
    <recommendedName>
        <fullName evidence="3">histidine kinase</fullName>
        <ecNumber evidence="3">2.7.13.3</ecNumber>
    </recommendedName>
</protein>
<dbReference type="PROSITE" id="PS50109">
    <property type="entry name" value="HIS_KIN"/>
    <property type="match status" value="1"/>
</dbReference>
<dbReference type="Pfam" id="PF00072">
    <property type="entry name" value="Response_reg"/>
    <property type="match status" value="1"/>
</dbReference>
<keyword evidence="14" id="KW-1185">Reference proteome</keyword>
<evidence type="ECO:0000256" key="6">
    <source>
        <dbReference type="ARBA" id="ARBA00022777"/>
    </source>
</evidence>